<dbReference type="InterPro" id="IPR019925">
    <property type="entry name" value="DNA_repair_protein_predicted"/>
</dbReference>
<feature type="domain" description="PD-(D/E)XK endonuclease-like" evidence="1">
    <location>
        <begin position="601"/>
        <end position="872"/>
    </location>
</feature>
<dbReference type="Pfam" id="PF12705">
    <property type="entry name" value="PDDEXK_1"/>
    <property type="match status" value="1"/>
</dbReference>
<proteinExistence type="predicted"/>
<protein>
    <recommendedName>
        <fullName evidence="1">PD-(D/E)XK endonuclease-like domain-containing protein</fullName>
    </recommendedName>
</protein>
<evidence type="ECO:0000313" key="3">
    <source>
        <dbReference type="Proteomes" id="UP000193136"/>
    </source>
</evidence>
<sequence>MMDTPILELAARGPLLTANNRLAATLISRYDQQQAATGILCWERPAIMPLSAWLSARGDELGLTARLLNDGQVRRLWEEIIEEDIARHNASGLLQVSSSAETASAAQQLLLQYGGNIDRYPMSDDVAAFRRWLRDWERRAAEAGWLIPAALPGLIATGLAQGRIKAPEILTLAGFDLLPPSLEDLLRSLENAGTRVEVITDDGGPARSVSRCCATDPQEEVRLCARWTRLLLERDPRARIGIVAPALGDYLSLLRDQLQAELGPRQALQFGTAHPAGFSLGSCLAEEGPVRLALTLFGCGNRIELAEAGLLLRSPFLGHSVAEGRARALADLELRNNGQSVVPLPRLIRMVEKLGTLPRFLAILKHLRDWVADRRLRRPGLWSEQMARLLEAVGWPGEGAIDSRQYQLVEKFLDLLHRLASLDLVSSPVERHVAVGLLQRMARETEFQIEEAPSRLQVLGLLESSGQSFDALWMLGMHDGAFPVPARPNPFLPLALQKEMAMPHADAGRELEFAQRACQRLFHAADQVVVSWPGSIDGAECRPSPLLADLPENLPECAPGNDPRRLLTGSVVLETWQDPQGPGIPAGIPFKGGTGILKDQALCPFRAFAHHRLLARGLEYPDIGLDPMSRGTLVHGLLESFWSRICSRRQLLILSDEELARELARSAEDALQAFEKEKRLDLPNRQRRIELQRLQRVARNWLEKEYDRPPFEVIATEQSRQVTIGNLAVRTRIDRIDRLENGRQLVIDYKTGKPDVSQWLDDRVSEPQLPIYCFGMPPEEVGGALFARVHCRPDENGFHGLLRTDCAWDERSARTMERLLDEYGREDFDDVLRHWRATLEQLADEFVDGQARVDPIDEVKACRYCDLLPFCRRLEYDLMVEEIPRD</sequence>
<reference evidence="2 3" key="1">
    <citation type="submission" date="2017-03" db="EMBL/GenBank/DDBJ databases">
        <title>Genome sequence of Geothermobacter sp. EPR-M, Deep-Sea Iron Reducer.</title>
        <authorList>
            <person name="Tully B."/>
            <person name="Savalia P."/>
            <person name="Abuyen K."/>
            <person name="Baughan C."/>
            <person name="Romero E."/>
            <person name="Ronkowski C."/>
            <person name="Torres B."/>
            <person name="Tremblay J."/>
            <person name="Trujillo A."/>
            <person name="Tyler M."/>
            <person name="Perez-Rodriguez I."/>
            <person name="Amend J."/>
        </authorList>
    </citation>
    <scope>NUCLEOTIDE SEQUENCE [LARGE SCALE GENOMIC DNA]</scope>
    <source>
        <strain evidence="2 3">EPR-M</strain>
    </source>
</reference>
<evidence type="ECO:0000313" key="2">
    <source>
        <dbReference type="EMBL" id="ORJ63603.1"/>
    </source>
</evidence>
<dbReference type="AlphaFoldDB" id="A0A1X0YET9"/>
<dbReference type="RefSeq" id="WP_085008863.1">
    <property type="nucleotide sequence ID" value="NZ_NAAD01000001.1"/>
</dbReference>
<name>A0A1X0YET9_9BACT</name>
<evidence type="ECO:0000259" key="1">
    <source>
        <dbReference type="Pfam" id="PF12705"/>
    </source>
</evidence>
<dbReference type="Gene3D" id="3.40.50.300">
    <property type="entry name" value="P-loop containing nucleotide triphosphate hydrolases"/>
    <property type="match status" value="1"/>
</dbReference>
<dbReference type="OrthoDB" id="9761147at2"/>
<dbReference type="InterPro" id="IPR027417">
    <property type="entry name" value="P-loop_NTPase"/>
</dbReference>
<organism evidence="2 3">
    <name type="scientific">Geothermobacter hydrogeniphilus</name>
    <dbReference type="NCBI Taxonomy" id="1969733"/>
    <lineage>
        <taxon>Bacteria</taxon>
        <taxon>Pseudomonadati</taxon>
        <taxon>Thermodesulfobacteriota</taxon>
        <taxon>Desulfuromonadia</taxon>
        <taxon>Desulfuromonadales</taxon>
        <taxon>Geothermobacteraceae</taxon>
        <taxon>Geothermobacter</taxon>
    </lineage>
</organism>
<dbReference type="InterPro" id="IPR038726">
    <property type="entry name" value="PDDEXK_AddAB-type"/>
</dbReference>
<comment type="caution">
    <text evidence="2">The sequence shown here is derived from an EMBL/GenBank/DDBJ whole genome shotgun (WGS) entry which is preliminary data.</text>
</comment>
<dbReference type="Gene3D" id="3.90.320.10">
    <property type="match status" value="1"/>
</dbReference>
<dbReference type="InterPro" id="IPR011604">
    <property type="entry name" value="PDDEXK-like_dom_sf"/>
</dbReference>
<dbReference type="SUPFAM" id="SSF52540">
    <property type="entry name" value="P-loop containing nucleoside triphosphate hydrolases"/>
    <property type="match status" value="1"/>
</dbReference>
<keyword evidence="3" id="KW-1185">Reference proteome</keyword>
<accession>A0A1X0YET9</accession>
<dbReference type="NCBIfam" id="TIGR03623">
    <property type="entry name" value="probable DNA repair protein"/>
    <property type="match status" value="1"/>
</dbReference>
<gene>
    <name evidence="2" type="ORF">B5V00_01685</name>
</gene>
<dbReference type="Proteomes" id="UP000193136">
    <property type="component" value="Unassembled WGS sequence"/>
</dbReference>
<dbReference type="EMBL" id="NAAD01000001">
    <property type="protein sequence ID" value="ORJ63603.1"/>
    <property type="molecule type" value="Genomic_DNA"/>
</dbReference>
<dbReference type="STRING" id="1969733.B5V00_01685"/>